<evidence type="ECO:0000256" key="4">
    <source>
        <dbReference type="ARBA" id="ARBA00022563"/>
    </source>
</evidence>
<organism evidence="13 14">
    <name type="scientific">Ajellomyces capsulatus</name>
    <name type="common">Darling's disease fungus</name>
    <name type="synonym">Histoplasma capsulatum</name>
    <dbReference type="NCBI Taxonomy" id="5037"/>
    <lineage>
        <taxon>Eukaryota</taxon>
        <taxon>Fungi</taxon>
        <taxon>Dikarya</taxon>
        <taxon>Ascomycota</taxon>
        <taxon>Pezizomycotina</taxon>
        <taxon>Eurotiomycetes</taxon>
        <taxon>Eurotiomycetidae</taxon>
        <taxon>Onygenales</taxon>
        <taxon>Ajellomycetaceae</taxon>
        <taxon>Histoplasma</taxon>
    </lineage>
</organism>
<keyword evidence="9" id="KW-0460">Magnesium</keyword>
<gene>
    <name evidence="13" type="ORF">I7I51_03919</name>
</gene>
<accession>A0A8A1MB79</accession>
<evidence type="ECO:0000256" key="2">
    <source>
        <dbReference type="ARBA" id="ARBA00008276"/>
    </source>
</evidence>
<dbReference type="Proteomes" id="UP000663671">
    <property type="component" value="Chromosome 5"/>
</dbReference>
<evidence type="ECO:0000256" key="9">
    <source>
        <dbReference type="ARBA" id="ARBA00022842"/>
    </source>
</evidence>
<dbReference type="UniPathway" id="UPA00850"/>
<dbReference type="EC" id="6.3.2.17" evidence="3"/>
<dbReference type="SUPFAM" id="SSF53244">
    <property type="entry name" value="MurD-like peptide ligases, peptide-binding domain"/>
    <property type="match status" value="1"/>
</dbReference>
<dbReference type="InterPro" id="IPR018109">
    <property type="entry name" value="Folylpolyglutamate_synth_CS"/>
</dbReference>
<dbReference type="EMBL" id="CP069111">
    <property type="protein sequence ID" value="QSS61742.1"/>
    <property type="molecule type" value="Genomic_DNA"/>
</dbReference>
<keyword evidence="8" id="KW-0067">ATP-binding</keyword>
<evidence type="ECO:0000256" key="5">
    <source>
        <dbReference type="ARBA" id="ARBA00022598"/>
    </source>
</evidence>
<dbReference type="InterPro" id="IPR011990">
    <property type="entry name" value="TPR-like_helical_dom_sf"/>
</dbReference>
<dbReference type="Gene3D" id="3.40.1190.10">
    <property type="entry name" value="Mur-like, catalytic domain"/>
    <property type="match status" value="1"/>
</dbReference>
<evidence type="ECO:0000256" key="11">
    <source>
        <dbReference type="ARBA" id="ARBA00030876"/>
    </source>
</evidence>
<evidence type="ECO:0000256" key="7">
    <source>
        <dbReference type="ARBA" id="ARBA00022741"/>
    </source>
</evidence>
<comment type="pathway">
    <text evidence="1">Cofactor biosynthesis; tetrahydrofolylpolyglutamate biosynthesis.</text>
</comment>
<dbReference type="AlphaFoldDB" id="A0A8A1MB79"/>
<evidence type="ECO:0000256" key="10">
    <source>
        <dbReference type="ARBA" id="ARBA00030592"/>
    </source>
</evidence>
<dbReference type="InterPro" id="IPR001645">
    <property type="entry name" value="Folylpolyglutamate_synth"/>
</dbReference>
<evidence type="ECO:0000313" key="14">
    <source>
        <dbReference type="Proteomes" id="UP000663671"/>
    </source>
</evidence>
<sequence length="1142" mass="128389">MSIHNTEQIRSALHILSTAPEDIIRIVRNEVLIVFVDLRKKLQIPRDKTIEALDKLFEKQEKIKGLLEMRASERVKLPKSLLDIRFHHISAVEPRKRTVESTIRALFAYRSVCDEFEEYELKTRHTSRVQELSANPLNAEKKNNGLITKFLQDKGLPDNRMGAIKTSIKIRVAEEWFGGAGVSLLFMNIYTIFRQLQYSDLRDVITLLSSPESMYSSIADLGRSCSKYVEEGQIYYDDIIGPKPTASGELSAPNGTAGSQERVEPAMGLRPLRTGSSSAGLFSPGLSDETERILLCSLGGSQVLERVLFRGLVPQKRWDESGDVHEILLHDSGLDKTIVDLFSSPARLKQAVESCTQLGLITQRMWNNSPVYSVCEGLRLKISGSIGSGRLGKIGLIFTTHIYPRDEILDSLFYDHGKLLQPYLEFTWQYIQEARELTLTNEARNSLMEASLAACRLVGPSHAVKIISLLEKIQGSNLPGYLQMAIVTQKSIALRYLGSHDKSDDVINGVLEKMSPESRDVRSHCSYGRLLLSRAENALQRNEFKEAALQLTSWTIHLHPSGLELKVARLKNTALGRVLRYTGDFAAAYGYLKECLKMVDGSARYHIMHHLADVYCELNKAEEAENLVVDEVSRLRADGKQCSKRFRRLALPLAEAYIRQGRLEVARSILQELLETFKLSVGARFDVTDQLGHGAIHRLNTRRAIAKPNLDDMRGSDDMVEWLRLLGHSTGNMSRLNVIHIAGTKGKGSTCAFIASLLKAHGDDSGYPQKIGLYTSPHIKDIRERIRINGEPISKDLFTIRFFEVWDKLPSKATDKLDIPRYLQLLALLSFHVFIKEKVDVAVYEAHLGGEFDATNIIKMPTVTAITSIAMDHVNLLGPTIERIAWHKGGIFKSGSVALSAPQERAVAEVLQERADEKGVRLEFVSLDSTIPINALKPEPQRLNCSLALAAVRAWLARKAPGLGITDYSIANGIEQFYWPGRYQQIIDRHYQWFLDGAHNELSLRLVVEWFAKAASEYQSDTTPTRILIFSHFSTRNGIHLLRTLATSLRDKNIQMQNVIFSSYDERQDGRARIGNRFSPELQKSYADFWEEFDRTATVSCERTIEEALHQARKIGDENNGMQALLTGSLHLISGALSLLES</sequence>
<evidence type="ECO:0000256" key="6">
    <source>
        <dbReference type="ARBA" id="ARBA00022723"/>
    </source>
</evidence>
<dbReference type="NCBIfam" id="TIGR01499">
    <property type="entry name" value="folC"/>
    <property type="match status" value="1"/>
</dbReference>
<keyword evidence="4" id="KW-0554">One-carbon metabolism</keyword>
<dbReference type="PANTHER" id="PTHR11136:SF5">
    <property type="entry name" value="FOLYLPOLYGLUTAMATE SYNTHASE, MITOCHONDRIAL"/>
    <property type="match status" value="1"/>
</dbReference>
<dbReference type="InterPro" id="IPR036565">
    <property type="entry name" value="Mur-like_cat_sf"/>
</dbReference>
<dbReference type="GO" id="GO:0005739">
    <property type="term" value="C:mitochondrion"/>
    <property type="evidence" value="ECO:0007669"/>
    <property type="project" value="TreeGrafter"/>
</dbReference>
<protein>
    <recommendedName>
        <fullName evidence="3">tetrahydrofolate synthase</fullName>
        <ecNumber evidence="3">6.3.2.17</ecNumber>
    </recommendedName>
    <alternativeName>
        <fullName evidence="11">Folylpoly-gamma-glutamate synthetase</fullName>
    </alternativeName>
    <alternativeName>
        <fullName evidence="10">Tetrahydrofolylpolyglutamate synthase</fullName>
    </alternativeName>
</protein>
<dbReference type="InterPro" id="IPR036615">
    <property type="entry name" value="Mur_ligase_C_dom_sf"/>
</dbReference>
<evidence type="ECO:0000256" key="1">
    <source>
        <dbReference type="ARBA" id="ARBA00005150"/>
    </source>
</evidence>
<name>A0A8A1MB79_AJECA</name>
<dbReference type="Gene3D" id="3.90.190.20">
    <property type="entry name" value="Mur ligase, C-terminal domain"/>
    <property type="match status" value="1"/>
</dbReference>
<keyword evidence="5" id="KW-0436">Ligase</keyword>
<dbReference type="GO" id="GO:0004326">
    <property type="term" value="F:tetrahydrofolylpolyglutamate synthase activity"/>
    <property type="evidence" value="ECO:0007669"/>
    <property type="project" value="UniProtKB-EC"/>
</dbReference>
<dbReference type="VEuPathDB" id="FungiDB:I7I51_03919"/>
<proteinExistence type="inferred from homology"/>
<dbReference type="Gene3D" id="1.25.40.10">
    <property type="entry name" value="Tetratricopeptide repeat domain"/>
    <property type="match status" value="1"/>
</dbReference>
<dbReference type="GO" id="GO:0046872">
    <property type="term" value="F:metal ion binding"/>
    <property type="evidence" value="ECO:0007669"/>
    <property type="project" value="UniProtKB-KW"/>
</dbReference>
<dbReference type="PANTHER" id="PTHR11136">
    <property type="entry name" value="FOLYLPOLYGLUTAMATE SYNTHASE-RELATED"/>
    <property type="match status" value="1"/>
</dbReference>
<evidence type="ECO:0000256" key="3">
    <source>
        <dbReference type="ARBA" id="ARBA00013025"/>
    </source>
</evidence>
<dbReference type="GO" id="GO:0005524">
    <property type="term" value="F:ATP binding"/>
    <property type="evidence" value="ECO:0007669"/>
    <property type="project" value="UniProtKB-KW"/>
</dbReference>
<comment type="catalytic activity">
    <reaction evidence="12">
        <text>(6S)-5,6,7,8-tetrahydrofolyl-(gamma-L-Glu)(n) + L-glutamate + ATP = (6S)-5,6,7,8-tetrahydrofolyl-(gamma-L-Glu)(n+1) + ADP + phosphate + H(+)</text>
        <dbReference type="Rhea" id="RHEA:10580"/>
        <dbReference type="Rhea" id="RHEA-COMP:14738"/>
        <dbReference type="Rhea" id="RHEA-COMP:14740"/>
        <dbReference type="ChEBI" id="CHEBI:15378"/>
        <dbReference type="ChEBI" id="CHEBI:29985"/>
        <dbReference type="ChEBI" id="CHEBI:30616"/>
        <dbReference type="ChEBI" id="CHEBI:43474"/>
        <dbReference type="ChEBI" id="CHEBI:141005"/>
        <dbReference type="ChEBI" id="CHEBI:456216"/>
        <dbReference type="EC" id="6.3.2.17"/>
    </reaction>
</comment>
<dbReference type="GO" id="GO:0005829">
    <property type="term" value="C:cytosol"/>
    <property type="evidence" value="ECO:0007669"/>
    <property type="project" value="TreeGrafter"/>
</dbReference>
<comment type="similarity">
    <text evidence="2">Belongs to the folylpolyglutamate synthase family.</text>
</comment>
<reference evidence="13" key="1">
    <citation type="submission" date="2021-01" db="EMBL/GenBank/DDBJ databases">
        <title>Chromosome-level genome assembly of a human fungal pathogen reveals clustering of transcriptionally co-regulated genes.</title>
        <authorList>
            <person name="Voorhies M."/>
            <person name="Cohen S."/>
            <person name="Shea T.P."/>
            <person name="Petrus S."/>
            <person name="Munoz J.F."/>
            <person name="Poplawski S."/>
            <person name="Goldman W.E."/>
            <person name="Michael T."/>
            <person name="Cuomo C.A."/>
            <person name="Sil A."/>
            <person name="Beyhan S."/>
        </authorList>
    </citation>
    <scope>NUCLEOTIDE SEQUENCE</scope>
    <source>
        <strain evidence="13">WU24</strain>
    </source>
</reference>
<evidence type="ECO:0000313" key="13">
    <source>
        <dbReference type="EMBL" id="QSS61742.1"/>
    </source>
</evidence>
<dbReference type="OrthoDB" id="5212574at2759"/>
<keyword evidence="6" id="KW-0479">Metal-binding</keyword>
<dbReference type="GO" id="GO:0006730">
    <property type="term" value="P:one-carbon metabolic process"/>
    <property type="evidence" value="ECO:0007669"/>
    <property type="project" value="UniProtKB-KW"/>
</dbReference>
<dbReference type="SUPFAM" id="SSF48452">
    <property type="entry name" value="TPR-like"/>
    <property type="match status" value="1"/>
</dbReference>
<keyword evidence="7" id="KW-0547">Nucleotide-binding</keyword>
<dbReference type="SUPFAM" id="SSF53623">
    <property type="entry name" value="MurD-like peptide ligases, catalytic domain"/>
    <property type="match status" value="1"/>
</dbReference>
<evidence type="ECO:0000256" key="8">
    <source>
        <dbReference type="ARBA" id="ARBA00022840"/>
    </source>
</evidence>
<evidence type="ECO:0000256" key="12">
    <source>
        <dbReference type="ARBA" id="ARBA00047493"/>
    </source>
</evidence>
<dbReference type="PROSITE" id="PS01011">
    <property type="entry name" value="FOLYLPOLYGLU_SYNT_1"/>
    <property type="match status" value="1"/>
</dbReference>